<dbReference type="EMBL" id="FOLG01000003">
    <property type="protein sequence ID" value="SFC23613.1"/>
    <property type="molecule type" value="Genomic_DNA"/>
</dbReference>
<name>A0A1I1HQ80_9RHOB</name>
<organism evidence="1 2">
    <name type="scientific">Tropicimonas isoalkanivorans</name>
    <dbReference type="NCBI Taxonomy" id="441112"/>
    <lineage>
        <taxon>Bacteria</taxon>
        <taxon>Pseudomonadati</taxon>
        <taxon>Pseudomonadota</taxon>
        <taxon>Alphaproteobacteria</taxon>
        <taxon>Rhodobacterales</taxon>
        <taxon>Roseobacteraceae</taxon>
        <taxon>Tropicimonas</taxon>
    </lineage>
</organism>
<keyword evidence="2" id="KW-1185">Reference proteome</keyword>
<evidence type="ECO:0000313" key="2">
    <source>
        <dbReference type="Proteomes" id="UP000198728"/>
    </source>
</evidence>
<accession>A0A1I1HQ80</accession>
<dbReference type="STRING" id="441112.SAMN04488094_103167"/>
<evidence type="ECO:0000313" key="1">
    <source>
        <dbReference type="EMBL" id="SFC23613.1"/>
    </source>
</evidence>
<dbReference type="RefSeq" id="WP_093360141.1">
    <property type="nucleotide sequence ID" value="NZ_FOLG01000003.1"/>
</dbReference>
<reference evidence="1 2" key="1">
    <citation type="submission" date="2016-10" db="EMBL/GenBank/DDBJ databases">
        <authorList>
            <person name="de Groot N.N."/>
        </authorList>
    </citation>
    <scope>NUCLEOTIDE SEQUENCE [LARGE SCALE GENOMIC DNA]</scope>
    <source>
        <strain evidence="1 2">DSM 19548</strain>
    </source>
</reference>
<gene>
    <name evidence="1" type="ORF">SAMN04488094_103167</name>
</gene>
<dbReference type="OrthoDB" id="7708708at2"/>
<dbReference type="Proteomes" id="UP000198728">
    <property type="component" value="Unassembled WGS sequence"/>
</dbReference>
<sequence length="143" mass="15328">MSADWNNMLGRVVPHGLANLDDLIPGAGAIGPRGTVLAPTTGAPPSADLWQRPLDGPSYVGIRITEPLAAPYKAAVRLAAMAIERSVEPVILSRVDASGFERFGFRVERLPADEDDAAAAEAELRKFWDLAIVIDGRELERLG</sequence>
<dbReference type="AlphaFoldDB" id="A0A1I1HQ80"/>
<protein>
    <submittedName>
        <fullName evidence="1">Uncharacterized protein</fullName>
    </submittedName>
</protein>
<proteinExistence type="predicted"/>